<protein>
    <recommendedName>
        <fullName evidence="5">Zn(2)-C6 fungal-type domain-containing protein</fullName>
    </recommendedName>
</protein>
<name>A0A0F7ZU43_9HYPO</name>
<evidence type="ECO:0000256" key="1">
    <source>
        <dbReference type="ARBA" id="ARBA00004123"/>
    </source>
</evidence>
<dbReference type="SUPFAM" id="SSF57701">
    <property type="entry name" value="Zn2/Cys6 DNA-binding domain"/>
    <property type="match status" value="1"/>
</dbReference>
<feature type="compositionally biased region" description="Polar residues" evidence="4">
    <location>
        <begin position="1"/>
        <end position="15"/>
    </location>
</feature>
<evidence type="ECO:0000313" key="7">
    <source>
        <dbReference type="Proteomes" id="UP000054481"/>
    </source>
</evidence>
<feature type="region of interest" description="Disordered" evidence="4">
    <location>
        <begin position="140"/>
        <end position="159"/>
    </location>
</feature>
<dbReference type="SMART" id="SM00906">
    <property type="entry name" value="Fungal_trans"/>
    <property type="match status" value="1"/>
</dbReference>
<dbReference type="Gene3D" id="4.10.240.10">
    <property type="entry name" value="Zn(2)-C6 fungal-type DNA-binding domain"/>
    <property type="match status" value="1"/>
</dbReference>
<dbReference type="CDD" id="cd00067">
    <property type="entry name" value="GAL4"/>
    <property type="match status" value="1"/>
</dbReference>
<keyword evidence="3" id="KW-0539">Nucleus</keyword>
<dbReference type="OrthoDB" id="76105at2759"/>
<dbReference type="InterPro" id="IPR036864">
    <property type="entry name" value="Zn2-C6_fun-type_DNA-bd_sf"/>
</dbReference>
<dbReference type="GO" id="GO:0006351">
    <property type="term" value="P:DNA-templated transcription"/>
    <property type="evidence" value="ECO:0007669"/>
    <property type="project" value="InterPro"/>
</dbReference>
<evidence type="ECO:0000313" key="6">
    <source>
        <dbReference type="EMBL" id="KJZ74213.1"/>
    </source>
</evidence>
<evidence type="ECO:0000256" key="3">
    <source>
        <dbReference type="ARBA" id="ARBA00023242"/>
    </source>
</evidence>
<sequence>MPSKPDTQPTSPPQQRQKRNRALLSCGPCRASKLKCDRMVPCSQCTKKGRDDLCAYAPKPIKKKPPAKGMSARLQRLEGMVRSMMDSGGEVETRERDGASEAPPVLGNVVRGDKGTTYVGATHCMAMLEDIEDLKSYFIDSDNDEDGDASPTDEIDGPEMLLWPRGGPVSKEELLAQLPERQVADRLITRYFASLSPSQHVIHRPTFAKTYAGFWQDPSSVSYHWISQLFMVLALGILFNSFSAPHEVEGDSSVPISDRIRQYRSCAGWALIWGKYTQPTIATLPAFLLYVEAHFLFNRAVQMNCYVLSGMCIRLMLKMGLHRDPSKLTGISPFEGEMRRRMWNMAVQIETIVSFHMGLPSILQGVESDTTVPRNLQDEDFDQQSTALPPSRPVTDHTLMTYPIHKTNILRVFAKIARQAHALTPPSYAKVMKLDRLLHETWEELPPFMQARPLEECVGDSPTLIMQRFGLTAIYNKSRCVLHRRYLAERVHNPEHDFSRRQCIRGATILLENQYIIWKACKPGNLLSHNGWFVSSLAIHDYLLAAVIIYLIIQNMEVNSKSGIWDEVAEYGITPTREELISMIKRSHAVWTDAALKMEELRKTADTLATILAKVGSPVDRYTGGSEITADPPTAGSGYETSLDWPSATSKSSTMVSSNESAAMSSFDPEWAGPTPSSMDQHALGDQSLEMATMGETLPSSLDFDASWMSADSMDWRYLDISLAHSHTAGTTAGPGPTWMERLPLDDIDAMGPAAWNN</sequence>
<evidence type="ECO:0000259" key="5">
    <source>
        <dbReference type="PROSITE" id="PS50048"/>
    </source>
</evidence>
<dbReference type="Proteomes" id="UP000054481">
    <property type="component" value="Unassembled WGS sequence"/>
</dbReference>
<dbReference type="PANTHER" id="PTHR31001">
    <property type="entry name" value="UNCHARACTERIZED TRANSCRIPTIONAL REGULATORY PROTEIN"/>
    <property type="match status" value="1"/>
</dbReference>
<dbReference type="InterPro" id="IPR007219">
    <property type="entry name" value="XnlR_reg_dom"/>
</dbReference>
<evidence type="ECO:0000256" key="4">
    <source>
        <dbReference type="SAM" id="MobiDB-lite"/>
    </source>
</evidence>
<feature type="region of interest" description="Disordered" evidence="4">
    <location>
        <begin position="1"/>
        <end position="22"/>
    </location>
</feature>
<dbReference type="PROSITE" id="PS00018">
    <property type="entry name" value="EF_HAND_1"/>
    <property type="match status" value="1"/>
</dbReference>
<dbReference type="GO" id="GO:0008270">
    <property type="term" value="F:zinc ion binding"/>
    <property type="evidence" value="ECO:0007669"/>
    <property type="project" value="InterPro"/>
</dbReference>
<reference evidence="6 7" key="1">
    <citation type="journal article" date="2014" name="Genome Biol. Evol.">
        <title>Comparative genomics and transcriptomics analyses reveal divergent lifestyle features of nematode endoparasitic fungus Hirsutella minnesotensis.</title>
        <authorList>
            <person name="Lai Y."/>
            <person name="Liu K."/>
            <person name="Zhang X."/>
            <person name="Zhang X."/>
            <person name="Li K."/>
            <person name="Wang N."/>
            <person name="Shu C."/>
            <person name="Wu Y."/>
            <person name="Wang C."/>
            <person name="Bushley K.E."/>
            <person name="Xiang M."/>
            <person name="Liu X."/>
        </authorList>
    </citation>
    <scope>NUCLEOTIDE SEQUENCE [LARGE SCALE GENOMIC DNA]</scope>
    <source>
        <strain evidence="6 7">3608</strain>
    </source>
</reference>
<dbReference type="CDD" id="cd12148">
    <property type="entry name" value="fungal_TF_MHR"/>
    <property type="match status" value="1"/>
</dbReference>
<feature type="domain" description="Zn(2)-C6 fungal-type" evidence="5">
    <location>
        <begin position="25"/>
        <end position="56"/>
    </location>
</feature>
<gene>
    <name evidence="6" type="ORF">HIM_06444</name>
</gene>
<dbReference type="SMART" id="SM00066">
    <property type="entry name" value="GAL4"/>
    <property type="match status" value="1"/>
</dbReference>
<dbReference type="GO" id="GO:0005634">
    <property type="term" value="C:nucleus"/>
    <property type="evidence" value="ECO:0007669"/>
    <property type="project" value="UniProtKB-SubCell"/>
</dbReference>
<dbReference type="PANTHER" id="PTHR31001:SF49">
    <property type="entry name" value="ZN(II)2CYS6 TRANSCRIPTION FACTOR (EUROFUNG)"/>
    <property type="match status" value="1"/>
</dbReference>
<dbReference type="InterPro" id="IPR001138">
    <property type="entry name" value="Zn2Cys6_DnaBD"/>
</dbReference>
<dbReference type="GO" id="GO:0000981">
    <property type="term" value="F:DNA-binding transcription factor activity, RNA polymerase II-specific"/>
    <property type="evidence" value="ECO:0007669"/>
    <property type="project" value="InterPro"/>
</dbReference>
<dbReference type="PROSITE" id="PS00463">
    <property type="entry name" value="ZN2_CY6_FUNGAL_1"/>
    <property type="match status" value="1"/>
</dbReference>
<dbReference type="EMBL" id="KQ030528">
    <property type="protein sequence ID" value="KJZ74213.1"/>
    <property type="molecule type" value="Genomic_DNA"/>
</dbReference>
<dbReference type="Pfam" id="PF00172">
    <property type="entry name" value="Zn_clus"/>
    <property type="match status" value="1"/>
</dbReference>
<organism evidence="6 7">
    <name type="scientific">Hirsutella minnesotensis 3608</name>
    <dbReference type="NCBI Taxonomy" id="1043627"/>
    <lineage>
        <taxon>Eukaryota</taxon>
        <taxon>Fungi</taxon>
        <taxon>Dikarya</taxon>
        <taxon>Ascomycota</taxon>
        <taxon>Pezizomycotina</taxon>
        <taxon>Sordariomycetes</taxon>
        <taxon>Hypocreomycetidae</taxon>
        <taxon>Hypocreales</taxon>
        <taxon>Ophiocordycipitaceae</taxon>
        <taxon>Hirsutella</taxon>
    </lineage>
</organism>
<feature type="region of interest" description="Disordered" evidence="4">
    <location>
        <begin position="622"/>
        <end position="666"/>
    </location>
</feature>
<accession>A0A0F7ZU43</accession>
<feature type="compositionally biased region" description="Acidic residues" evidence="4">
    <location>
        <begin position="141"/>
        <end position="157"/>
    </location>
</feature>
<dbReference type="AlphaFoldDB" id="A0A0F7ZU43"/>
<evidence type="ECO:0000256" key="2">
    <source>
        <dbReference type="ARBA" id="ARBA00022723"/>
    </source>
</evidence>
<dbReference type="GO" id="GO:0003677">
    <property type="term" value="F:DNA binding"/>
    <property type="evidence" value="ECO:0007669"/>
    <property type="project" value="InterPro"/>
</dbReference>
<dbReference type="InterPro" id="IPR050613">
    <property type="entry name" value="Sec_Metabolite_Reg"/>
</dbReference>
<feature type="compositionally biased region" description="Low complexity" evidence="4">
    <location>
        <begin position="647"/>
        <end position="661"/>
    </location>
</feature>
<comment type="subcellular location">
    <subcellularLocation>
        <location evidence="1">Nucleus</location>
    </subcellularLocation>
</comment>
<proteinExistence type="predicted"/>
<keyword evidence="2" id="KW-0479">Metal-binding</keyword>
<dbReference type="Pfam" id="PF04082">
    <property type="entry name" value="Fungal_trans"/>
    <property type="match status" value="1"/>
</dbReference>
<keyword evidence="7" id="KW-1185">Reference proteome</keyword>
<dbReference type="PROSITE" id="PS50048">
    <property type="entry name" value="ZN2_CY6_FUNGAL_2"/>
    <property type="match status" value="1"/>
</dbReference>
<dbReference type="InterPro" id="IPR018247">
    <property type="entry name" value="EF_Hand_1_Ca_BS"/>
</dbReference>